<dbReference type="AlphaFoldDB" id="J9FD83"/>
<sequence>MHQLKKVVNSPWTWIPSLYVAEGLPYVIVMSVATIMYDRLGLSNAEIALYTSWLYLPWVIKPFWSPIVELLRTKRWWIVVMQSLIAVALGGLALGLHAPAYVQWSLVMLWLMAFSSATHDIAADGFYMLALSSREQAFFVGIRSTFYRIANIFGQGLLIMFAGTLESRFRPVQAWSMTFSVCAILFVLFFLYHCTVLPRSSADRPVEKVDWKGVLSSFFETFVDFFKKPQIGVALLFMLLYRLPEAMLVKICPLFLLSSTDQGGLGLSTGDIGLVQGTLGIIGLTLGGILGGIAAERGGLKKWLWPMVLCITLPDAVYIGLAYFQPDGLLWVSISVFVEQFGYGFGFTAYMLYLIYFARGESSTAHYAFCTGFMALGMMLPGMVAGYLQELVGYLNFFIIAMVLCVLTFLVAGMIHIKDDFGR</sequence>
<feature type="transmembrane region" description="Helical" evidence="6">
    <location>
        <begin position="47"/>
        <end position="64"/>
    </location>
</feature>
<feature type="transmembrane region" description="Helical" evidence="6">
    <location>
        <begin position="145"/>
        <end position="162"/>
    </location>
</feature>
<feature type="transmembrane region" description="Helical" evidence="6">
    <location>
        <begin position="108"/>
        <end position="133"/>
    </location>
</feature>
<feature type="transmembrane region" description="Helical" evidence="6">
    <location>
        <begin position="330"/>
        <end position="355"/>
    </location>
</feature>
<dbReference type="PANTHER" id="PTHR12778">
    <property type="entry name" value="SOLUTE CARRIER FAMILY 33 ACETYL-COA TRANSPORTER -RELATED"/>
    <property type="match status" value="1"/>
</dbReference>
<reference evidence="7" key="1">
    <citation type="journal article" date="2012" name="PLoS ONE">
        <title>Gene sets for utilization of primary and secondary nutrition supplies in the distal gut of endangered iberian lynx.</title>
        <authorList>
            <person name="Alcaide M."/>
            <person name="Messina E."/>
            <person name="Richter M."/>
            <person name="Bargiela R."/>
            <person name="Peplies J."/>
            <person name="Huws S.A."/>
            <person name="Newbold C.J."/>
            <person name="Golyshin P.N."/>
            <person name="Simon M.A."/>
            <person name="Lopez G."/>
            <person name="Yakimov M.M."/>
            <person name="Ferrer M."/>
        </authorList>
    </citation>
    <scope>NUCLEOTIDE SEQUENCE</scope>
</reference>
<dbReference type="InterPro" id="IPR036259">
    <property type="entry name" value="MFS_trans_sf"/>
</dbReference>
<keyword evidence="2" id="KW-0813">Transport</keyword>
<accession>J9FD83</accession>
<keyword evidence="4 6" id="KW-1133">Transmembrane helix</keyword>
<evidence type="ECO:0000256" key="2">
    <source>
        <dbReference type="ARBA" id="ARBA00022448"/>
    </source>
</evidence>
<dbReference type="GO" id="GO:0022857">
    <property type="term" value="F:transmembrane transporter activity"/>
    <property type="evidence" value="ECO:0007669"/>
    <property type="project" value="InterPro"/>
</dbReference>
<evidence type="ECO:0000313" key="7">
    <source>
        <dbReference type="EMBL" id="EJW92871.1"/>
    </source>
</evidence>
<evidence type="ECO:0000256" key="1">
    <source>
        <dbReference type="ARBA" id="ARBA00004141"/>
    </source>
</evidence>
<name>J9FD83_9ZZZZ</name>
<dbReference type="InterPro" id="IPR004752">
    <property type="entry name" value="AmpG_permease/AT-1"/>
</dbReference>
<dbReference type="EMBL" id="AMCI01007301">
    <property type="protein sequence ID" value="EJW92871.1"/>
    <property type="molecule type" value="Genomic_DNA"/>
</dbReference>
<feature type="transmembrane region" description="Helical" evidence="6">
    <location>
        <begin position="367"/>
        <end position="388"/>
    </location>
</feature>
<feature type="transmembrane region" description="Helical" evidence="6">
    <location>
        <begin position="12"/>
        <end position="35"/>
    </location>
</feature>
<feature type="transmembrane region" description="Helical" evidence="6">
    <location>
        <begin position="233"/>
        <end position="257"/>
    </location>
</feature>
<dbReference type="GO" id="GO:0016020">
    <property type="term" value="C:membrane"/>
    <property type="evidence" value="ECO:0007669"/>
    <property type="project" value="UniProtKB-SubCell"/>
</dbReference>
<evidence type="ECO:0000256" key="3">
    <source>
        <dbReference type="ARBA" id="ARBA00022692"/>
    </source>
</evidence>
<keyword evidence="3 6" id="KW-0812">Transmembrane</keyword>
<feature type="transmembrane region" description="Helical" evidence="6">
    <location>
        <begin position="174"/>
        <end position="194"/>
    </location>
</feature>
<feature type="transmembrane region" description="Helical" evidence="6">
    <location>
        <begin position="76"/>
        <end position="96"/>
    </location>
</feature>
<evidence type="ECO:0000256" key="5">
    <source>
        <dbReference type="ARBA" id="ARBA00023136"/>
    </source>
</evidence>
<feature type="transmembrane region" description="Helical" evidence="6">
    <location>
        <begin position="394"/>
        <end position="417"/>
    </location>
</feature>
<keyword evidence="5 6" id="KW-0472">Membrane</keyword>
<comment type="caution">
    <text evidence="7">The sequence shown here is derived from an EMBL/GenBank/DDBJ whole genome shotgun (WGS) entry which is preliminary data.</text>
</comment>
<feature type="transmembrane region" description="Helical" evidence="6">
    <location>
        <begin position="303"/>
        <end position="324"/>
    </location>
</feature>
<dbReference type="InterPro" id="IPR011701">
    <property type="entry name" value="MFS"/>
</dbReference>
<dbReference type="PANTHER" id="PTHR12778:SF10">
    <property type="entry name" value="MAJOR FACILITATOR SUPERFAMILY DOMAIN-CONTAINING PROTEIN 3"/>
    <property type="match status" value="1"/>
</dbReference>
<feature type="transmembrane region" description="Helical" evidence="6">
    <location>
        <begin position="277"/>
        <end position="296"/>
    </location>
</feature>
<evidence type="ECO:0000256" key="6">
    <source>
        <dbReference type="SAM" id="Phobius"/>
    </source>
</evidence>
<evidence type="ECO:0000256" key="4">
    <source>
        <dbReference type="ARBA" id="ARBA00022989"/>
    </source>
</evidence>
<dbReference type="SUPFAM" id="SSF103473">
    <property type="entry name" value="MFS general substrate transporter"/>
    <property type="match status" value="1"/>
</dbReference>
<dbReference type="Gene3D" id="1.20.1250.20">
    <property type="entry name" value="MFS general substrate transporter like domains"/>
    <property type="match status" value="2"/>
</dbReference>
<proteinExistence type="predicted"/>
<dbReference type="Pfam" id="PF07690">
    <property type="entry name" value="MFS_1"/>
    <property type="match status" value="1"/>
</dbReference>
<protein>
    <submittedName>
        <fullName evidence="7">Beta-lactamase induction signal transducer AmpG</fullName>
    </submittedName>
</protein>
<gene>
    <name evidence="7" type="ORF">EVA_19025</name>
</gene>
<comment type="subcellular location">
    <subcellularLocation>
        <location evidence="1">Membrane</location>
        <topology evidence="1">Multi-pass membrane protein</topology>
    </subcellularLocation>
</comment>
<organism evidence="7">
    <name type="scientific">gut metagenome</name>
    <dbReference type="NCBI Taxonomy" id="749906"/>
    <lineage>
        <taxon>unclassified sequences</taxon>
        <taxon>metagenomes</taxon>
        <taxon>organismal metagenomes</taxon>
    </lineage>
</organism>